<feature type="transmembrane region" description="Helical" evidence="1">
    <location>
        <begin position="6"/>
        <end position="27"/>
    </location>
</feature>
<gene>
    <name evidence="2" type="ORF">GALL_364390</name>
</gene>
<feature type="transmembrane region" description="Helical" evidence="1">
    <location>
        <begin position="83"/>
        <end position="102"/>
    </location>
</feature>
<keyword evidence="1" id="KW-0812">Transmembrane</keyword>
<name>A0A1J5R0U7_9ZZZZ</name>
<feature type="transmembrane region" description="Helical" evidence="1">
    <location>
        <begin position="56"/>
        <end position="77"/>
    </location>
</feature>
<keyword evidence="1" id="KW-0472">Membrane</keyword>
<keyword evidence="1" id="KW-1133">Transmembrane helix</keyword>
<proteinExistence type="predicted"/>
<dbReference type="AlphaFoldDB" id="A0A1J5R0U7"/>
<accession>A0A1J5R0U7</accession>
<reference evidence="2" key="1">
    <citation type="submission" date="2016-10" db="EMBL/GenBank/DDBJ databases">
        <title>Sequence of Gallionella enrichment culture.</title>
        <authorList>
            <person name="Poehlein A."/>
            <person name="Muehling M."/>
            <person name="Daniel R."/>
        </authorList>
    </citation>
    <scope>NUCLEOTIDE SEQUENCE</scope>
</reference>
<comment type="caution">
    <text evidence="2">The sequence shown here is derived from an EMBL/GenBank/DDBJ whole genome shotgun (WGS) entry which is preliminary data.</text>
</comment>
<dbReference type="InterPro" id="IPR025962">
    <property type="entry name" value="SdpI/YhfL"/>
</dbReference>
<evidence type="ECO:0000256" key="1">
    <source>
        <dbReference type="SAM" id="Phobius"/>
    </source>
</evidence>
<sequence>MHDDRLATIAWSFTALLLVSVAICRLAGRGTIVPNGFVGIRIPSVMYSDAAWKAGHAAAVVPAVCGFGSAAVCSIAGLVLPVAYWGAIIAFIGAISWMVVAANRAAGTP</sequence>
<dbReference type="Pfam" id="PF13630">
    <property type="entry name" value="SdpI"/>
    <property type="match status" value="1"/>
</dbReference>
<evidence type="ECO:0000313" key="2">
    <source>
        <dbReference type="EMBL" id="OIQ81789.1"/>
    </source>
</evidence>
<protein>
    <recommendedName>
        <fullName evidence="3">SdpI family protein</fullName>
    </recommendedName>
</protein>
<evidence type="ECO:0008006" key="3">
    <source>
        <dbReference type="Google" id="ProtNLM"/>
    </source>
</evidence>
<dbReference type="EMBL" id="MLJW01000881">
    <property type="protein sequence ID" value="OIQ81789.1"/>
    <property type="molecule type" value="Genomic_DNA"/>
</dbReference>
<organism evidence="2">
    <name type="scientific">mine drainage metagenome</name>
    <dbReference type="NCBI Taxonomy" id="410659"/>
    <lineage>
        <taxon>unclassified sequences</taxon>
        <taxon>metagenomes</taxon>
        <taxon>ecological metagenomes</taxon>
    </lineage>
</organism>